<reference evidence="7 8" key="1">
    <citation type="submission" date="2024-12" db="EMBL/GenBank/DDBJ databases">
        <title>The unique morphological basis and parallel evolutionary history of personate flowers in Penstemon.</title>
        <authorList>
            <person name="Depatie T.H."/>
            <person name="Wessinger C.A."/>
        </authorList>
    </citation>
    <scope>NUCLEOTIDE SEQUENCE [LARGE SCALE GENOMIC DNA]</scope>
    <source>
        <strain evidence="7">WTNN_2</strain>
        <tissue evidence="7">Leaf</tissue>
    </source>
</reference>
<sequence>MVWEPILWLIFSAMNLTLLVSNFYQFLGFSDLEGDHINPYELSSNVNYVIVPEYLLHAAFSILFLVTGHWIMFLVSLPPALYNLKLYLSQKHLIYVTEVFRVVNAEKKARLLKIGFYVVFFAIVIVRLMFSIVNAVFADDDSIHGFGFA</sequence>
<accession>A0ABD3S5V7</accession>
<proteinExistence type="inferred from homology"/>
<comment type="subcellular location">
    <subcellularLocation>
        <location evidence="1">Membrane</location>
        <topology evidence="1">Multi-pass membrane protein</topology>
    </subcellularLocation>
</comment>
<evidence type="ECO:0000313" key="7">
    <source>
        <dbReference type="EMBL" id="KAL3819885.1"/>
    </source>
</evidence>
<keyword evidence="3 6" id="KW-0812">Transmembrane</keyword>
<feature type="transmembrane region" description="Helical" evidence="6">
    <location>
        <begin position="114"/>
        <end position="137"/>
    </location>
</feature>
<protein>
    <recommendedName>
        <fullName evidence="9">Cornichon</fullName>
    </recommendedName>
</protein>
<dbReference type="PANTHER" id="PTHR12290">
    <property type="entry name" value="CORNICHON-RELATED"/>
    <property type="match status" value="1"/>
</dbReference>
<keyword evidence="4 6" id="KW-1133">Transmembrane helix</keyword>
<evidence type="ECO:0008006" key="9">
    <source>
        <dbReference type="Google" id="ProtNLM"/>
    </source>
</evidence>
<evidence type="ECO:0000256" key="6">
    <source>
        <dbReference type="SAM" id="Phobius"/>
    </source>
</evidence>
<organism evidence="7 8">
    <name type="scientific">Penstemon smallii</name>
    <dbReference type="NCBI Taxonomy" id="265156"/>
    <lineage>
        <taxon>Eukaryota</taxon>
        <taxon>Viridiplantae</taxon>
        <taxon>Streptophyta</taxon>
        <taxon>Embryophyta</taxon>
        <taxon>Tracheophyta</taxon>
        <taxon>Spermatophyta</taxon>
        <taxon>Magnoliopsida</taxon>
        <taxon>eudicotyledons</taxon>
        <taxon>Gunneridae</taxon>
        <taxon>Pentapetalae</taxon>
        <taxon>asterids</taxon>
        <taxon>lamiids</taxon>
        <taxon>Lamiales</taxon>
        <taxon>Plantaginaceae</taxon>
        <taxon>Cheloneae</taxon>
        <taxon>Penstemon</taxon>
    </lineage>
</organism>
<dbReference type="EMBL" id="JBJXBP010000007">
    <property type="protein sequence ID" value="KAL3819885.1"/>
    <property type="molecule type" value="Genomic_DNA"/>
</dbReference>
<dbReference type="InterPro" id="IPR003377">
    <property type="entry name" value="Cornichon"/>
</dbReference>
<evidence type="ECO:0000313" key="8">
    <source>
        <dbReference type="Proteomes" id="UP001634393"/>
    </source>
</evidence>
<feature type="transmembrane region" description="Helical" evidence="6">
    <location>
        <begin position="54"/>
        <end position="77"/>
    </location>
</feature>
<comment type="similarity">
    <text evidence="2">Belongs to the cornichon family.</text>
</comment>
<dbReference type="GO" id="GO:0016020">
    <property type="term" value="C:membrane"/>
    <property type="evidence" value="ECO:0007669"/>
    <property type="project" value="UniProtKB-SubCell"/>
</dbReference>
<evidence type="ECO:0000256" key="5">
    <source>
        <dbReference type="ARBA" id="ARBA00023136"/>
    </source>
</evidence>
<feature type="transmembrane region" description="Helical" evidence="6">
    <location>
        <begin position="7"/>
        <end position="27"/>
    </location>
</feature>
<dbReference type="Pfam" id="PF03311">
    <property type="entry name" value="Cornichon"/>
    <property type="match status" value="1"/>
</dbReference>
<dbReference type="Proteomes" id="UP001634393">
    <property type="component" value="Unassembled WGS sequence"/>
</dbReference>
<keyword evidence="8" id="KW-1185">Reference proteome</keyword>
<dbReference type="AlphaFoldDB" id="A0ABD3S5V7"/>
<evidence type="ECO:0000256" key="4">
    <source>
        <dbReference type="ARBA" id="ARBA00022989"/>
    </source>
</evidence>
<evidence type="ECO:0000256" key="1">
    <source>
        <dbReference type="ARBA" id="ARBA00004141"/>
    </source>
</evidence>
<gene>
    <name evidence="7" type="ORF">ACJIZ3_005790</name>
</gene>
<dbReference type="SMART" id="SM01398">
    <property type="entry name" value="Cornichon"/>
    <property type="match status" value="1"/>
</dbReference>
<evidence type="ECO:0000256" key="3">
    <source>
        <dbReference type="ARBA" id="ARBA00022692"/>
    </source>
</evidence>
<evidence type="ECO:0000256" key="2">
    <source>
        <dbReference type="ARBA" id="ARBA00010095"/>
    </source>
</evidence>
<name>A0ABD3S5V7_9LAMI</name>
<comment type="caution">
    <text evidence="7">The sequence shown here is derived from an EMBL/GenBank/DDBJ whole genome shotgun (WGS) entry which is preliminary data.</text>
</comment>
<keyword evidence="5 6" id="KW-0472">Membrane</keyword>